<evidence type="ECO:0000256" key="1">
    <source>
        <dbReference type="ARBA" id="ARBA00007613"/>
    </source>
</evidence>
<reference evidence="3 4" key="1">
    <citation type="submission" date="2015-08" db="EMBL/GenBank/DDBJ databases">
        <authorList>
            <person name="Babu N.S."/>
            <person name="Beckwith C.J."/>
            <person name="Beseler K.G."/>
            <person name="Brison A."/>
            <person name="Carone J.V."/>
            <person name="Caskin T.P."/>
            <person name="Diamond M."/>
            <person name="Durham M.E."/>
            <person name="Foxe J.M."/>
            <person name="Go M."/>
            <person name="Henderson B.A."/>
            <person name="Jones I.B."/>
            <person name="McGettigan J.A."/>
            <person name="Micheletti S.J."/>
            <person name="Nasrallah M.E."/>
            <person name="Ortiz D."/>
            <person name="Piller C.R."/>
            <person name="Privatt S.R."/>
            <person name="Schneider S.L."/>
            <person name="Sharp S."/>
            <person name="Smith T.C."/>
            <person name="Stanton J.D."/>
            <person name="Ullery H.E."/>
            <person name="Wilson R.J."/>
            <person name="Serrano M.G."/>
            <person name="Buck G."/>
            <person name="Lee V."/>
            <person name="Wang Y."/>
            <person name="Carvalho R."/>
            <person name="Voegtly L."/>
            <person name="Shi R."/>
            <person name="Duckworth R."/>
            <person name="Johnson A."/>
            <person name="Loviza R."/>
            <person name="Walstead R."/>
            <person name="Shah Z."/>
            <person name="Kiflezghi M."/>
            <person name="Wade K."/>
            <person name="Ball S.L."/>
            <person name="Bradley K.W."/>
            <person name="Asai D.J."/>
            <person name="Bowman C.A."/>
            <person name="Russell D.A."/>
            <person name="Pope W.H."/>
            <person name="Jacobs-Sera D."/>
            <person name="Hendrix R.W."/>
            <person name="Hatfull G.F."/>
        </authorList>
    </citation>
    <scope>NUCLEOTIDE SEQUENCE [LARGE SCALE GENOMIC DNA]</scope>
    <source>
        <strain evidence="3 4">DSM 27648</strain>
    </source>
</reference>
<dbReference type="Gene3D" id="1.20.1600.10">
    <property type="entry name" value="Outer membrane efflux proteins (OEP)"/>
    <property type="match status" value="1"/>
</dbReference>
<dbReference type="PANTHER" id="PTHR30203">
    <property type="entry name" value="OUTER MEMBRANE CATION EFFLUX PROTEIN"/>
    <property type="match status" value="1"/>
</dbReference>
<proteinExistence type="inferred from homology"/>
<dbReference type="AlphaFoldDB" id="A0A0K1PZG4"/>
<dbReference type="SUPFAM" id="SSF56954">
    <property type="entry name" value="Outer membrane efflux proteins (OEP)"/>
    <property type="match status" value="1"/>
</dbReference>
<dbReference type="STRING" id="1391654.AKJ09_05430"/>
<dbReference type="InterPro" id="IPR010131">
    <property type="entry name" value="MdtP/NodT-like"/>
</dbReference>
<organism evidence="3 4">
    <name type="scientific">Labilithrix luteola</name>
    <dbReference type="NCBI Taxonomy" id="1391654"/>
    <lineage>
        <taxon>Bacteria</taxon>
        <taxon>Pseudomonadati</taxon>
        <taxon>Myxococcota</taxon>
        <taxon>Polyangia</taxon>
        <taxon>Polyangiales</taxon>
        <taxon>Labilitrichaceae</taxon>
        <taxon>Labilithrix</taxon>
    </lineage>
</organism>
<dbReference type="Proteomes" id="UP000064967">
    <property type="component" value="Chromosome"/>
</dbReference>
<dbReference type="RefSeq" id="WP_146649791.1">
    <property type="nucleotide sequence ID" value="NZ_CP012333.1"/>
</dbReference>
<feature type="region of interest" description="Disordered" evidence="2">
    <location>
        <begin position="37"/>
        <end position="71"/>
    </location>
</feature>
<name>A0A0K1PZG4_9BACT</name>
<sequence length="477" mass="50860">MMFRQRWMAIGLPSIVASCSPTYNPPAASLFGQGATPNFARETETSPKATSGPLAPLEATPPTSPGNDAGGIVTLQLSDVIRASVLGDPRIAASLENVRMAQGDFTTTALLPNPGLSIGQTLNPFPGAGFTQERPGGPPQLDIGLSYALDGILFGKRTAAMDSARRAVDVAAAERADLVRQRVLEAITDYYDVLQAKALFELAKEAHGQVKTLESITAQRVTLGSVGTIELDRVRLALLAAHRDMLRSEADVDKGMARIRARLGPAFARPSLEVGGSLELATVPDAPSLTDAMAAAEASRPDVIAAKRDVERAAADIKMERRNAYPNLAVAVGYTRQFQTSLGVPDINAWGVGVDTTLPLFNRNQGAIAKAEAAHRQSIAIREAVLLELRADVEQALREYKVAREVVTQDVLGTLSAAGAAREKVLESYRLGGKTLIEVLDAQNAYREAVRLTIEARAGFWKAKHSLNAALGKEVLQ</sequence>
<keyword evidence="4" id="KW-1185">Reference proteome</keyword>
<accession>A0A0K1PZG4</accession>
<protein>
    <submittedName>
        <fullName evidence="3">Heavy metal RND efflux outer membrane protein, CzcC family</fullName>
    </submittedName>
</protein>
<evidence type="ECO:0000256" key="2">
    <source>
        <dbReference type="SAM" id="MobiDB-lite"/>
    </source>
</evidence>
<dbReference type="EMBL" id="CP012333">
    <property type="protein sequence ID" value="AKU98766.1"/>
    <property type="molecule type" value="Genomic_DNA"/>
</dbReference>
<comment type="similarity">
    <text evidence="1">Belongs to the outer membrane factor (OMF) (TC 1.B.17) family.</text>
</comment>
<dbReference type="KEGG" id="llu:AKJ09_05430"/>
<dbReference type="PROSITE" id="PS51257">
    <property type="entry name" value="PROKAR_LIPOPROTEIN"/>
    <property type="match status" value="1"/>
</dbReference>
<dbReference type="InterPro" id="IPR003423">
    <property type="entry name" value="OMP_efflux"/>
</dbReference>
<gene>
    <name evidence="3" type="ORF">AKJ09_05430</name>
</gene>
<dbReference type="PANTHER" id="PTHR30203:SF24">
    <property type="entry name" value="BLR4935 PROTEIN"/>
    <property type="match status" value="1"/>
</dbReference>
<evidence type="ECO:0000313" key="3">
    <source>
        <dbReference type="EMBL" id="AKU98766.1"/>
    </source>
</evidence>
<dbReference type="Pfam" id="PF02321">
    <property type="entry name" value="OEP"/>
    <property type="match status" value="2"/>
</dbReference>
<evidence type="ECO:0000313" key="4">
    <source>
        <dbReference type="Proteomes" id="UP000064967"/>
    </source>
</evidence>
<dbReference type="OrthoDB" id="9791261at2"/>
<dbReference type="GO" id="GO:0015562">
    <property type="term" value="F:efflux transmembrane transporter activity"/>
    <property type="evidence" value="ECO:0007669"/>
    <property type="project" value="InterPro"/>
</dbReference>